<keyword evidence="2" id="KW-0067">ATP-binding</keyword>
<dbReference type="InterPro" id="IPR003959">
    <property type="entry name" value="ATPase_AAA_core"/>
</dbReference>
<dbReference type="CDD" id="cd00267">
    <property type="entry name" value="ABC_ATPase"/>
    <property type="match status" value="1"/>
</dbReference>
<dbReference type="PANTHER" id="PTHR40396:SF1">
    <property type="entry name" value="ATPASE AAA-TYPE CORE DOMAIN-CONTAINING PROTEIN"/>
    <property type="match status" value="1"/>
</dbReference>
<evidence type="ECO:0000313" key="3">
    <source>
        <dbReference type="Proteomes" id="UP000273001"/>
    </source>
</evidence>
<dbReference type="InterPro" id="IPR027417">
    <property type="entry name" value="P-loop_NTPase"/>
</dbReference>
<dbReference type="GO" id="GO:0005524">
    <property type="term" value="F:ATP binding"/>
    <property type="evidence" value="ECO:0007669"/>
    <property type="project" value="UniProtKB-KW"/>
</dbReference>
<dbReference type="Proteomes" id="UP000273001">
    <property type="component" value="Chromosome"/>
</dbReference>
<gene>
    <name evidence="2" type="ORF">D5R93_11895</name>
</gene>
<feature type="domain" description="ATPase AAA-type core" evidence="1">
    <location>
        <begin position="44"/>
        <end position="365"/>
    </location>
</feature>
<accession>A0ABN5PQF1</accession>
<protein>
    <submittedName>
        <fullName evidence="2">ATP-binding protein</fullName>
    </submittedName>
</protein>
<dbReference type="SUPFAM" id="SSF52540">
    <property type="entry name" value="P-loop containing nucleoside triphosphate hydrolases"/>
    <property type="match status" value="1"/>
</dbReference>
<evidence type="ECO:0000313" key="2">
    <source>
        <dbReference type="EMBL" id="AYD90524.1"/>
    </source>
</evidence>
<evidence type="ECO:0000259" key="1">
    <source>
        <dbReference type="Pfam" id="PF13304"/>
    </source>
</evidence>
<reference evidence="2 3" key="1">
    <citation type="submission" date="2018-09" db="EMBL/GenBank/DDBJ databases">
        <authorList>
            <person name="Li J."/>
        </authorList>
    </citation>
    <scope>NUCLEOTIDE SEQUENCE [LARGE SCALE GENOMIC DNA]</scope>
    <source>
        <strain evidence="2 3">2129</strain>
    </source>
</reference>
<dbReference type="RefSeq" id="WP_120205444.1">
    <property type="nucleotide sequence ID" value="NZ_CP032514.1"/>
</dbReference>
<sequence>MLLAFSVANYRTFRDEVTLDLTRRSLRTLTPRDGETWEELTWRVAAVYGANASGKSTLLDALRSLYLAVEGSRGVLHQPYLLDEQHPVAPTTYTLDFTRGSQRYRYFVEAHGWGIAHEELWEAERRWKRLFLRTQDRDDPEPTVVPGPSLRGATAEVRRITTSKDLFLALALRYRHASLAPVARSLRSIRPIQHTDIERDARLSWLTEHLAEETAGATQWHDVVDAVAHSADLGILRVELEERDIPHELLARIRLLFTSDDEEPPEIPDELLRQLQHSLVFVHRGTDGKEYRLPLEAQSQGTLTWLATMGPAADALSHGHLLLVDELDASLHPTAVASLVELFKDTDLNRHGAQLVFTTHDASLLGNSPTQPLERGEVWLCEKDDDGSADLYSVADFTGPRQGTNKERQYLAGAFGAVPRVDTSSLRHALTAPSLYREVEG</sequence>
<dbReference type="Pfam" id="PF13304">
    <property type="entry name" value="AAA_21"/>
    <property type="match status" value="1"/>
</dbReference>
<keyword evidence="2" id="KW-0547">Nucleotide-binding</keyword>
<dbReference type="PANTHER" id="PTHR40396">
    <property type="entry name" value="ATPASE-LIKE PROTEIN"/>
    <property type="match status" value="1"/>
</dbReference>
<keyword evidence="3" id="KW-1185">Reference proteome</keyword>
<proteinExistence type="predicted"/>
<name>A0ABN5PQF1_9ACTO</name>
<dbReference type="EMBL" id="CP032514">
    <property type="protein sequence ID" value="AYD90524.1"/>
    <property type="molecule type" value="Genomic_DNA"/>
</dbReference>
<organism evidence="2 3">
    <name type="scientific">Actinomyces lilanjuaniae</name>
    <dbReference type="NCBI Taxonomy" id="2321394"/>
    <lineage>
        <taxon>Bacteria</taxon>
        <taxon>Bacillati</taxon>
        <taxon>Actinomycetota</taxon>
        <taxon>Actinomycetes</taxon>
        <taxon>Actinomycetales</taxon>
        <taxon>Actinomycetaceae</taxon>
        <taxon>Actinomyces</taxon>
    </lineage>
</organism>
<dbReference type="Gene3D" id="3.40.50.300">
    <property type="entry name" value="P-loop containing nucleotide triphosphate hydrolases"/>
    <property type="match status" value="2"/>
</dbReference>